<evidence type="ECO:0000313" key="4">
    <source>
        <dbReference type="Proteomes" id="UP000018087"/>
    </source>
</evidence>
<dbReference type="EMBL" id="KI440844">
    <property type="protein sequence ID" value="ERT00323.1"/>
    <property type="molecule type" value="Genomic_DNA"/>
</dbReference>
<dbReference type="eggNOG" id="KOG2483">
    <property type="taxonomic scope" value="Eukaryota"/>
</dbReference>
<dbReference type="InterPro" id="IPR036638">
    <property type="entry name" value="HLH_DNA-bd_sf"/>
</dbReference>
<feature type="compositionally biased region" description="Pro residues" evidence="1">
    <location>
        <begin position="497"/>
        <end position="508"/>
    </location>
</feature>
<dbReference type="AlphaFoldDB" id="U7PXJ2"/>
<feature type="compositionally biased region" description="Low complexity" evidence="1">
    <location>
        <begin position="42"/>
        <end position="60"/>
    </location>
</feature>
<dbReference type="PROSITE" id="PS50888">
    <property type="entry name" value="BHLH"/>
    <property type="match status" value="1"/>
</dbReference>
<feature type="compositionally biased region" description="Low complexity" evidence="1">
    <location>
        <begin position="487"/>
        <end position="496"/>
    </location>
</feature>
<evidence type="ECO:0000259" key="2">
    <source>
        <dbReference type="PROSITE" id="PS50888"/>
    </source>
</evidence>
<dbReference type="SUPFAM" id="SSF47459">
    <property type="entry name" value="HLH, helix-loop-helix DNA-binding domain"/>
    <property type="match status" value="1"/>
</dbReference>
<dbReference type="InterPro" id="IPR040112">
    <property type="entry name" value="WetA"/>
</dbReference>
<feature type="compositionally biased region" description="Polar residues" evidence="1">
    <location>
        <begin position="511"/>
        <end position="520"/>
    </location>
</feature>
<dbReference type="OrthoDB" id="8964853at2759"/>
<name>U7PXJ2_SPOS1</name>
<reference evidence="4" key="1">
    <citation type="journal article" date="2014" name="Genome Announc.">
        <title>Genome sequence of the pathogenic fungus Sporothrix schenckii (ATCC 58251).</title>
        <authorList>
            <person name="Cuomo C.A."/>
            <person name="Rodriguez-Del Valle N."/>
            <person name="Perez-Sanchez L."/>
            <person name="Abouelleil A."/>
            <person name="Goldberg J."/>
            <person name="Young S."/>
            <person name="Zeng Q."/>
            <person name="Birren B.W."/>
        </authorList>
    </citation>
    <scope>NUCLEOTIDE SEQUENCE [LARGE SCALE GENOMIC DNA]</scope>
    <source>
        <strain evidence="4">ATCC 58251 / de Perez 2211183</strain>
    </source>
</reference>
<feature type="compositionally biased region" description="Polar residues" evidence="1">
    <location>
        <begin position="275"/>
        <end position="288"/>
    </location>
</feature>
<sequence length="530" mass="57124">MEQPAVATQKPPAGLAGVLNSPDANRDSAYYSITDASSKHTSAASCAGLSPAGPSSSASPHPLRAASAGMDKTPSPTAAAHLLPQPLLSPSTSSMSVASIVSPTTPSSGDLRRLTIDRPQSLESAPNSASLTAAVEYDHTSRRESVDSRINQGIGDLRLGGNSPYATHNHSTTSVHTNHNSFQAQQRQPRTGLDSLSVHRISNGYQPSAERNPDIQNKTVRTAPAITGPAISQIARAAEPTKGQAWAFPEEEIQRLPSAASQSFIDSRRSSVADSLASSQFTTESRLPNGQRRFDDPVSSRLGPHDGPNDNIDYHQSQRLSGASGEYPTTHHHALQHKQIDDLQAETGSLHAGSQPYSRTPELRISHKLAERKRRTEMKELFEQLRDLMPQERGSKASKWEILTKAITEHQRLQETVRSATLHQSAVANDIAAMKNEMHALRMENQQLRADMAAMQANGGGATNGQAPPGMSDHFARGPGRDNNQQLPPLRSLSSGLPPPTTQAPPPESMTGVQYDQSRVNGFRPQIDRF</sequence>
<proteinExistence type="predicted"/>
<dbReference type="STRING" id="1391915.U7PXJ2"/>
<dbReference type="Proteomes" id="UP000018087">
    <property type="component" value="Unassembled WGS sequence"/>
</dbReference>
<keyword evidence="4" id="KW-1185">Reference proteome</keyword>
<dbReference type="HOGENOM" id="CLU_017046_0_0_1"/>
<dbReference type="Pfam" id="PF00010">
    <property type="entry name" value="HLH"/>
    <property type="match status" value="1"/>
</dbReference>
<dbReference type="InterPro" id="IPR011598">
    <property type="entry name" value="bHLH_dom"/>
</dbReference>
<feature type="compositionally biased region" description="Low complexity" evidence="1">
    <location>
        <begin position="78"/>
        <end position="103"/>
    </location>
</feature>
<feature type="region of interest" description="Disordered" evidence="1">
    <location>
        <begin position="275"/>
        <end position="316"/>
    </location>
</feature>
<protein>
    <recommendedName>
        <fullName evidence="2">BHLH domain-containing protein</fullName>
    </recommendedName>
</protein>
<organism evidence="3 4">
    <name type="scientific">Sporothrix schenckii (strain ATCC 58251 / de Perez 2211183)</name>
    <name type="common">Rose-picker's disease fungus</name>
    <dbReference type="NCBI Taxonomy" id="1391915"/>
    <lineage>
        <taxon>Eukaryota</taxon>
        <taxon>Fungi</taxon>
        <taxon>Dikarya</taxon>
        <taxon>Ascomycota</taxon>
        <taxon>Pezizomycotina</taxon>
        <taxon>Sordariomycetes</taxon>
        <taxon>Sordariomycetidae</taxon>
        <taxon>Ophiostomatales</taxon>
        <taxon>Ophiostomataceae</taxon>
        <taxon>Sporothrix</taxon>
    </lineage>
</organism>
<dbReference type="SMART" id="SM00353">
    <property type="entry name" value="HLH"/>
    <property type="match status" value="1"/>
</dbReference>
<dbReference type="PANTHER" id="PTHR22934">
    <property type="entry name" value="PROTEIN ESC1/WETA-RELATED"/>
    <property type="match status" value="1"/>
</dbReference>
<gene>
    <name evidence="3" type="ORF">HMPREF1624_03694</name>
</gene>
<dbReference type="PANTHER" id="PTHR22934:SF23">
    <property type="entry name" value="ZF-C3H1 DOMAIN-CONTAINING PROTEIN"/>
    <property type="match status" value="1"/>
</dbReference>
<dbReference type="GO" id="GO:0046983">
    <property type="term" value="F:protein dimerization activity"/>
    <property type="evidence" value="ECO:0007669"/>
    <property type="project" value="InterPro"/>
</dbReference>
<feature type="compositionally biased region" description="Basic and acidic residues" evidence="1">
    <location>
        <begin position="292"/>
        <end position="308"/>
    </location>
</feature>
<evidence type="ECO:0000256" key="1">
    <source>
        <dbReference type="SAM" id="MobiDB-lite"/>
    </source>
</evidence>
<evidence type="ECO:0000313" key="3">
    <source>
        <dbReference type="EMBL" id="ERT00323.1"/>
    </source>
</evidence>
<feature type="region of interest" description="Disordered" evidence="1">
    <location>
        <begin position="457"/>
        <end position="530"/>
    </location>
</feature>
<feature type="region of interest" description="Disordered" evidence="1">
    <location>
        <begin position="1"/>
        <end position="113"/>
    </location>
</feature>
<accession>U7PXJ2</accession>
<dbReference type="Gene3D" id="4.10.280.10">
    <property type="entry name" value="Helix-loop-helix DNA-binding domain"/>
    <property type="match status" value="1"/>
</dbReference>
<feature type="domain" description="BHLH" evidence="2">
    <location>
        <begin position="362"/>
        <end position="413"/>
    </location>
</feature>